<dbReference type="EMBL" id="FZOL01000001">
    <property type="protein sequence ID" value="SNR91766.1"/>
    <property type="molecule type" value="Genomic_DNA"/>
</dbReference>
<accession>A0A239A7X4</accession>
<dbReference type="AlphaFoldDB" id="A0A239A7X4"/>
<evidence type="ECO:0000313" key="2">
    <source>
        <dbReference type="Proteomes" id="UP000198407"/>
    </source>
</evidence>
<gene>
    <name evidence="1" type="ORF">SAMN05444352_101259</name>
</gene>
<dbReference type="RefSeq" id="WP_042123122.1">
    <property type="nucleotide sequence ID" value="NZ_FZOL01000001.1"/>
</dbReference>
<sequence>MHKTLPNDPTYRGLFQHHPEDSSQIPFQTRVWCQYFATRIDLIEVAPWGLILPAETLQANFPYLIEIETLGMPANSKLLLRWTPHDGSTPRTLDVILPGDGQVNTSLKIPDDWLIEDVGKDVLVECEVTLPDGRVEVGRSFDAHLAKALVGGALTVADLKNGDTLKPEDYPGGLAVRIDPIGNIQDRHPVLFELLIEAVTQSGSLRPLNHWQIEFTGTPGEAYEFIVPPEAYTGFGDPAYRALVAKAIPSVKLIPRPNQQFWYGLGGMTFDVMFSTRK</sequence>
<name>A0A239A7X4_9PSED</name>
<protein>
    <submittedName>
        <fullName evidence="1">Uncharacterized protein</fullName>
    </submittedName>
</protein>
<dbReference type="Proteomes" id="UP000198407">
    <property type="component" value="Unassembled WGS sequence"/>
</dbReference>
<dbReference type="STRING" id="1215104.GCA_000730585_03872"/>
<evidence type="ECO:0000313" key="1">
    <source>
        <dbReference type="EMBL" id="SNR91766.1"/>
    </source>
</evidence>
<proteinExistence type="predicted"/>
<reference evidence="2" key="1">
    <citation type="submission" date="2017-06" db="EMBL/GenBank/DDBJ databases">
        <authorList>
            <person name="Varghese N."/>
            <person name="Submissions S."/>
        </authorList>
    </citation>
    <scope>NUCLEOTIDE SEQUENCE [LARGE SCALE GENOMIC DNA]</scope>
    <source>
        <strain evidence="2">DSM 22348</strain>
    </source>
</reference>
<organism evidence="1 2">
    <name type="scientific">Pseudomonas japonica</name>
    <dbReference type="NCBI Taxonomy" id="256466"/>
    <lineage>
        <taxon>Bacteria</taxon>
        <taxon>Pseudomonadati</taxon>
        <taxon>Pseudomonadota</taxon>
        <taxon>Gammaproteobacteria</taxon>
        <taxon>Pseudomonadales</taxon>
        <taxon>Pseudomonadaceae</taxon>
        <taxon>Pseudomonas</taxon>
    </lineage>
</organism>
<keyword evidence="2" id="KW-1185">Reference proteome</keyword>